<dbReference type="InterPro" id="IPR005900">
    <property type="entry name" value="6-phosphogluconolactonase_DevB"/>
</dbReference>
<comment type="pathway">
    <text evidence="3 7">Carbohydrate degradation; pentose phosphate pathway; D-ribulose 5-phosphate from D-glucose 6-phosphate (oxidative stage): step 2/3.</text>
</comment>
<dbReference type="KEGG" id="amam:HPC72_05155"/>
<dbReference type="PANTHER" id="PTHR11054">
    <property type="entry name" value="6-PHOSPHOGLUCONOLACTONASE"/>
    <property type="match status" value="1"/>
</dbReference>
<gene>
    <name evidence="7 9" type="primary">pgl</name>
    <name evidence="9" type="ORF">HPC72_05155</name>
</gene>
<dbReference type="CDD" id="cd01400">
    <property type="entry name" value="6PGL"/>
    <property type="match status" value="1"/>
</dbReference>
<evidence type="ECO:0000256" key="4">
    <source>
        <dbReference type="ARBA" id="ARBA00010662"/>
    </source>
</evidence>
<name>A0A6M8B524_9ACTO</name>
<evidence type="ECO:0000256" key="1">
    <source>
        <dbReference type="ARBA" id="ARBA00000832"/>
    </source>
</evidence>
<dbReference type="Pfam" id="PF01182">
    <property type="entry name" value="Glucosamine_iso"/>
    <property type="match status" value="1"/>
</dbReference>
<dbReference type="RefSeq" id="WP_159522948.1">
    <property type="nucleotide sequence ID" value="NZ_CP053642.1"/>
</dbReference>
<proteinExistence type="inferred from homology"/>
<evidence type="ECO:0000259" key="8">
    <source>
        <dbReference type="Pfam" id="PF01182"/>
    </source>
</evidence>
<evidence type="ECO:0000256" key="3">
    <source>
        <dbReference type="ARBA" id="ARBA00004961"/>
    </source>
</evidence>
<dbReference type="GO" id="GO:0017057">
    <property type="term" value="F:6-phosphogluconolactonase activity"/>
    <property type="evidence" value="ECO:0007669"/>
    <property type="project" value="UniProtKB-UniRule"/>
</dbReference>
<evidence type="ECO:0000256" key="6">
    <source>
        <dbReference type="ARBA" id="ARBA00020337"/>
    </source>
</evidence>
<dbReference type="PANTHER" id="PTHR11054:SF0">
    <property type="entry name" value="6-PHOSPHOGLUCONOLACTONASE"/>
    <property type="match status" value="1"/>
</dbReference>
<dbReference type="Gene3D" id="3.40.50.1360">
    <property type="match status" value="1"/>
</dbReference>
<dbReference type="AlphaFoldDB" id="A0A6M8B524"/>
<keyword evidence="10" id="KW-1185">Reference proteome</keyword>
<comment type="catalytic activity">
    <reaction evidence="1 7">
        <text>6-phospho-D-glucono-1,5-lactone + H2O = 6-phospho-D-gluconate + H(+)</text>
        <dbReference type="Rhea" id="RHEA:12556"/>
        <dbReference type="ChEBI" id="CHEBI:15377"/>
        <dbReference type="ChEBI" id="CHEBI:15378"/>
        <dbReference type="ChEBI" id="CHEBI:57955"/>
        <dbReference type="ChEBI" id="CHEBI:58759"/>
        <dbReference type="EC" id="3.1.1.31"/>
    </reaction>
</comment>
<comment type="similarity">
    <text evidence="4 7">Belongs to the glucosamine/galactosamine-6-phosphate isomerase family. 6-phosphogluconolactonase subfamily.</text>
</comment>
<dbReference type="InterPro" id="IPR037171">
    <property type="entry name" value="NagB/RpiA_transferase-like"/>
</dbReference>
<dbReference type="Proteomes" id="UP000504752">
    <property type="component" value="Chromosome"/>
</dbReference>
<protein>
    <recommendedName>
        <fullName evidence="6 7">6-phosphogluconolactonase</fullName>
        <shortName evidence="7">6PGL</shortName>
        <ecNumber evidence="5 7">3.1.1.31</ecNumber>
    </recommendedName>
</protein>
<organism evidence="9 10">
    <name type="scientific">Actinomyces marmotae</name>
    <dbReference type="NCBI Taxonomy" id="2737173"/>
    <lineage>
        <taxon>Bacteria</taxon>
        <taxon>Bacillati</taxon>
        <taxon>Actinomycetota</taxon>
        <taxon>Actinomycetes</taxon>
        <taxon>Actinomycetales</taxon>
        <taxon>Actinomycetaceae</taxon>
        <taxon>Actinomyces</taxon>
    </lineage>
</organism>
<keyword evidence="7 9" id="KW-0378">Hydrolase</keyword>
<dbReference type="InterPro" id="IPR039104">
    <property type="entry name" value="6PGL"/>
</dbReference>
<comment type="function">
    <text evidence="2 7">Hydrolysis of 6-phosphogluconolactone to 6-phosphogluconate.</text>
</comment>
<dbReference type="GO" id="GO:0006098">
    <property type="term" value="P:pentose-phosphate shunt"/>
    <property type="evidence" value="ECO:0007669"/>
    <property type="project" value="UniProtKB-UniPathway"/>
</dbReference>
<dbReference type="UniPathway" id="UPA00115">
    <property type="reaction ID" value="UER00409"/>
</dbReference>
<accession>A0A6M8B524</accession>
<sequence>MTEPTSARPGARHDIESRAAGLPAPVVDIAPTREAAAGRASAAIAAAIAEGLSARGAAHLALTGGSGGKAIAHALPTALAEAGISPQDLRGLHIWFGDERFVPAGDAERNDLFAAPLAEAGVPGENIHRLAGPEAAANVRLATEALERDLAIAGPAGGRFDAIHLGMGPDGHVCSLFPGHPVALTTGRDMAAVEDSPKPPPQRATLTFPALHRSRLVVLLAFGQDKRDAARAGLGSPDAALAPISCARGERTLWFLDDAADPRDR</sequence>
<feature type="domain" description="Glucosamine/galactosamine-6-phosphate isomerase" evidence="8">
    <location>
        <begin position="32"/>
        <end position="254"/>
    </location>
</feature>
<dbReference type="InterPro" id="IPR006148">
    <property type="entry name" value="Glc/Gal-6P_isomerase"/>
</dbReference>
<dbReference type="EMBL" id="CP053642">
    <property type="protein sequence ID" value="QKD79717.1"/>
    <property type="molecule type" value="Genomic_DNA"/>
</dbReference>
<dbReference type="SUPFAM" id="SSF100950">
    <property type="entry name" value="NagB/RpiA/CoA transferase-like"/>
    <property type="match status" value="1"/>
</dbReference>
<dbReference type="GO" id="GO:0005975">
    <property type="term" value="P:carbohydrate metabolic process"/>
    <property type="evidence" value="ECO:0007669"/>
    <property type="project" value="UniProtKB-UniRule"/>
</dbReference>
<evidence type="ECO:0000256" key="5">
    <source>
        <dbReference type="ARBA" id="ARBA00013198"/>
    </source>
</evidence>
<reference evidence="9 10" key="1">
    <citation type="submission" date="2020-05" db="EMBL/GenBank/DDBJ databases">
        <title>Actinomyces sp. zg-325.</title>
        <authorList>
            <person name="Yang C."/>
        </authorList>
    </citation>
    <scope>NUCLEOTIDE SEQUENCE [LARGE SCALE GENOMIC DNA]</scope>
    <source>
        <strain evidence="10">zg-325</strain>
    </source>
</reference>
<evidence type="ECO:0000313" key="9">
    <source>
        <dbReference type="EMBL" id="QKD79717.1"/>
    </source>
</evidence>
<dbReference type="EC" id="3.1.1.31" evidence="5 7"/>
<dbReference type="NCBIfam" id="TIGR01198">
    <property type="entry name" value="pgl"/>
    <property type="match status" value="1"/>
</dbReference>
<evidence type="ECO:0000313" key="10">
    <source>
        <dbReference type="Proteomes" id="UP000504752"/>
    </source>
</evidence>
<evidence type="ECO:0000256" key="7">
    <source>
        <dbReference type="RuleBase" id="RU365095"/>
    </source>
</evidence>
<evidence type="ECO:0000256" key="2">
    <source>
        <dbReference type="ARBA" id="ARBA00002681"/>
    </source>
</evidence>